<evidence type="ECO:0000256" key="2">
    <source>
        <dbReference type="ARBA" id="ARBA00012961"/>
    </source>
</evidence>
<keyword evidence="10" id="KW-1185">Reference proteome</keyword>
<dbReference type="GO" id="GO:0005524">
    <property type="term" value="F:ATP binding"/>
    <property type="evidence" value="ECO:0007669"/>
    <property type="project" value="UniProtKB-KW"/>
</dbReference>
<dbReference type="Gene3D" id="3.40.50.300">
    <property type="entry name" value="P-loop containing nucleotide triphosphate hydrolases"/>
    <property type="match status" value="1"/>
</dbReference>
<gene>
    <name evidence="9" type="ORF">CTEN210_10689</name>
</gene>
<keyword evidence="7" id="KW-1133">Transmembrane helix</keyword>
<dbReference type="InterPro" id="IPR020590">
    <property type="entry name" value="Guanylate_kinase_CS"/>
</dbReference>
<evidence type="ECO:0000256" key="5">
    <source>
        <dbReference type="ARBA" id="ARBA00022777"/>
    </source>
</evidence>
<evidence type="ECO:0000256" key="3">
    <source>
        <dbReference type="ARBA" id="ARBA00022679"/>
    </source>
</evidence>
<evidence type="ECO:0000313" key="9">
    <source>
        <dbReference type="EMBL" id="GFH54213.1"/>
    </source>
</evidence>
<evidence type="ECO:0000256" key="6">
    <source>
        <dbReference type="ARBA" id="ARBA00022840"/>
    </source>
</evidence>
<protein>
    <recommendedName>
        <fullName evidence="2">guanylate kinase</fullName>
        <ecNumber evidence="2">2.7.4.8</ecNumber>
    </recommendedName>
</protein>
<comment type="caution">
    <text evidence="9">The sequence shown here is derived from an EMBL/GenBank/DDBJ whole genome shotgun (WGS) entry which is preliminary data.</text>
</comment>
<dbReference type="InterPro" id="IPR008145">
    <property type="entry name" value="GK/Ca_channel_bsu"/>
</dbReference>
<dbReference type="EC" id="2.7.4.8" evidence="2"/>
<dbReference type="FunFam" id="3.40.50.300:FF:000776">
    <property type="entry name" value="Guanylate kinase 2"/>
    <property type="match status" value="1"/>
</dbReference>
<keyword evidence="4" id="KW-0547">Nucleotide-binding</keyword>
<organism evidence="9 10">
    <name type="scientific">Chaetoceros tenuissimus</name>
    <dbReference type="NCBI Taxonomy" id="426638"/>
    <lineage>
        <taxon>Eukaryota</taxon>
        <taxon>Sar</taxon>
        <taxon>Stramenopiles</taxon>
        <taxon>Ochrophyta</taxon>
        <taxon>Bacillariophyta</taxon>
        <taxon>Coscinodiscophyceae</taxon>
        <taxon>Chaetocerotophycidae</taxon>
        <taxon>Chaetocerotales</taxon>
        <taxon>Chaetocerotaceae</taxon>
        <taxon>Chaetoceros</taxon>
    </lineage>
</organism>
<dbReference type="InterPro" id="IPR027417">
    <property type="entry name" value="P-loop_NTPase"/>
</dbReference>
<dbReference type="GO" id="GO:0005829">
    <property type="term" value="C:cytosol"/>
    <property type="evidence" value="ECO:0007669"/>
    <property type="project" value="TreeGrafter"/>
</dbReference>
<dbReference type="InterPro" id="IPR008144">
    <property type="entry name" value="Guanylate_kin-like_dom"/>
</dbReference>
<dbReference type="AlphaFoldDB" id="A0AAD3H8S9"/>
<evidence type="ECO:0000256" key="1">
    <source>
        <dbReference type="ARBA" id="ARBA00005790"/>
    </source>
</evidence>
<dbReference type="CDD" id="cd00071">
    <property type="entry name" value="GMPK"/>
    <property type="match status" value="1"/>
</dbReference>
<dbReference type="PROSITE" id="PS00856">
    <property type="entry name" value="GUANYLATE_KINASE_1"/>
    <property type="match status" value="1"/>
</dbReference>
<evidence type="ECO:0000256" key="7">
    <source>
        <dbReference type="SAM" id="Phobius"/>
    </source>
</evidence>
<accession>A0AAD3H8S9</accession>
<keyword evidence="3" id="KW-0808">Transferase</keyword>
<sequence length="285" mass="33087">MNSSRYYSDSHLGHSKDFHYNSMPKKSSSKAIYMIAALVLSAIIFIGWRFSRDNSYNEQLFEPIHHHHEHPQLRPLVISGPSGVGKGTLIQMLVDYYNVKIDWIDPEDHQHHHPLSFSVSHTTRGPRPGEVDGVHYHFTSKEKIMKEIQANEFIEHAEVHGNIYGTSYKAVEKEIKKGKICILDIDIQGAKRVKEDTSILTPHFIFIAPPSMEILERRLRDRKTETEEAIQRRLGNAQREIDFGYAHGNFDDVVVNDDLQKCFHHLRMILEEWYPHLNQVMSPEL</sequence>
<dbReference type="SMART" id="SM00072">
    <property type="entry name" value="GuKc"/>
    <property type="match status" value="1"/>
</dbReference>
<keyword evidence="7" id="KW-0472">Membrane</keyword>
<keyword evidence="7" id="KW-0812">Transmembrane</keyword>
<feature type="domain" description="Guanylate kinase-like" evidence="8">
    <location>
        <begin position="73"/>
        <end position="271"/>
    </location>
</feature>
<comment type="similarity">
    <text evidence="1">Belongs to the guanylate kinase family.</text>
</comment>
<dbReference type="GO" id="GO:0004385">
    <property type="term" value="F:GMP kinase activity"/>
    <property type="evidence" value="ECO:0007669"/>
    <property type="project" value="UniProtKB-EC"/>
</dbReference>
<feature type="transmembrane region" description="Helical" evidence="7">
    <location>
        <begin position="31"/>
        <end position="50"/>
    </location>
</feature>
<dbReference type="HAMAP" id="MF_00328">
    <property type="entry name" value="Guanylate_kinase"/>
    <property type="match status" value="1"/>
</dbReference>
<dbReference type="SUPFAM" id="SSF52540">
    <property type="entry name" value="P-loop containing nucleoside triphosphate hydrolases"/>
    <property type="match status" value="1"/>
</dbReference>
<keyword evidence="5 9" id="KW-0418">Kinase</keyword>
<keyword evidence="6" id="KW-0067">ATP-binding</keyword>
<dbReference type="InterPro" id="IPR017665">
    <property type="entry name" value="Guanylate_kinase"/>
</dbReference>
<dbReference type="NCBIfam" id="TIGR03263">
    <property type="entry name" value="guanyl_kin"/>
    <property type="match status" value="1"/>
</dbReference>
<dbReference type="Proteomes" id="UP001054902">
    <property type="component" value="Unassembled WGS sequence"/>
</dbReference>
<dbReference type="PANTHER" id="PTHR23117:SF13">
    <property type="entry name" value="GUANYLATE KINASE"/>
    <property type="match status" value="1"/>
</dbReference>
<evidence type="ECO:0000259" key="8">
    <source>
        <dbReference type="PROSITE" id="PS50052"/>
    </source>
</evidence>
<evidence type="ECO:0000256" key="4">
    <source>
        <dbReference type="ARBA" id="ARBA00022741"/>
    </source>
</evidence>
<dbReference type="Pfam" id="PF00625">
    <property type="entry name" value="Guanylate_kin"/>
    <property type="match status" value="1"/>
</dbReference>
<proteinExistence type="inferred from homology"/>
<dbReference type="EMBL" id="BLLK01000047">
    <property type="protein sequence ID" value="GFH54213.1"/>
    <property type="molecule type" value="Genomic_DNA"/>
</dbReference>
<evidence type="ECO:0000313" key="10">
    <source>
        <dbReference type="Proteomes" id="UP001054902"/>
    </source>
</evidence>
<name>A0AAD3H8S9_9STRA</name>
<dbReference type="PROSITE" id="PS50052">
    <property type="entry name" value="GUANYLATE_KINASE_2"/>
    <property type="match status" value="1"/>
</dbReference>
<dbReference type="PANTHER" id="PTHR23117">
    <property type="entry name" value="GUANYLATE KINASE-RELATED"/>
    <property type="match status" value="1"/>
</dbReference>
<reference evidence="9 10" key="1">
    <citation type="journal article" date="2021" name="Sci. Rep.">
        <title>The genome of the diatom Chaetoceros tenuissimus carries an ancient integrated fragment of an extant virus.</title>
        <authorList>
            <person name="Hongo Y."/>
            <person name="Kimura K."/>
            <person name="Takaki Y."/>
            <person name="Yoshida Y."/>
            <person name="Baba S."/>
            <person name="Kobayashi G."/>
            <person name="Nagasaki K."/>
            <person name="Hano T."/>
            <person name="Tomaru Y."/>
        </authorList>
    </citation>
    <scope>NUCLEOTIDE SEQUENCE [LARGE SCALE GENOMIC DNA]</scope>
    <source>
        <strain evidence="9 10">NIES-3715</strain>
    </source>
</reference>